<dbReference type="RefSeq" id="WP_108029553.1">
    <property type="nucleotide sequence ID" value="NZ_PYUE01000001.1"/>
</dbReference>
<name>A0ABY2SY93_9BACI</name>
<accession>A0ABY2SY93</accession>
<comment type="caution">
    <text evidence="2">The sequence shown here is derived from an EMBL/GenBank/DDBJ whole genome shotgun (WGS) entry which is preliminary data.</text>
</comment>
<organism evidence="2 3">
    <name type="scientific">Lysinibacillus tabacifolii</name>
    <dbReference type="NCBI Taxonomy" id="1173107"/>
    <lineage>
        <taxon>Bacteria</taxon>
        <taxon>Bacillati</taxon>
        <taxon>Bacillota</taxon>
        <taxon>Bacilli</taxon>
        <taxon>Bacillales</taxon>
        <taxon>Bacillaceae</taxon>
        <taxon>Lysinibacillus</taxon>
    </lineage>
</organism>
<keyword evidence="3" id="KW-1185">Reference proteome</keyword>
<protein>
    <submittedName>
        <fullName evidence="2">Uncharacterized protein</fullName>
    </submittedName>
</protein>
<feature type="signal peptide" evidence="1">
    <location>
        <begin position="1"/>
        <end position="24"/>
    </location>
</feature>
<reference evidence="2 3" key="1">
    <citation type="submission" date="2019-04" db="EMBL/GenBank/DDBJ databases">
        <title>Lysinibacillus genome sequencing.</title>
        <authorList>
            <person name="Dunlap C."/>
        </authorList>
    </citation>
    <scope>NUCLEOTIDE SEQUENCE [LARGE SCALE GENOMIC DNA]</scope>
    <source>
        <strain evidence="2 3">KCTC 33042</strain>
    </source>
</reference>
<dbReference type="EMBL" id="SZPT01000002">
    <property type="protein sequence ID" value="TKI48268.1"/>
    <property type="molecule type" value="Genomic_DNA"/>
</dbReference>
<evidence type="ECO:0000313" key="3">
    <source>
        <dbReference type="Proteomes" id="UP000308330"/>
    </source>
</evidence>
<dbReference type="Proteomes" id="UP000308330">
    <property type="component" value="Unassembled WGS sequence"/>
</dbReference>
<gene>
    <name evidence="2" type="ORF">FC748_11630</name>
</gene>
<evidence type="ECO:0000313" key="2">
    <source>
        <dbReference type="EMBL" id="TKI48268.1"/>
    </source>
</evidence>
<sequence>MKKFMFVLLLLLVSIGIGENKALAESITAEVNYGNENDINQEEIDRRLGIVFDYLNEHANQDFNNESSLVYDIPVGEGIIVNAEISNQEVLRTRAIGSSRDSIKANTNYNYSLRLTNIVGSGDITIYTVNYTTGSPIAPGKDVYRITVNNVSIFGTPPSGFSVGNTNTYIKNNNNIIVSTGGYITYKRVLLADKTINFNDVSLGSLVGGTLVVNYSYRVN</sequence>
<keyword evidence="1" id="KW-0732">Signal</keyword>
<feature type="chain" id="PRO_5046760572" evidence="1">
    <location>
        <begin position="25"/>
        <end position="220"/>
    </location>
</feature>
<proteinExistence type="predicted"/>
<evidence type="ECO:0000256" key="1">
    <source>
        <dbReference type="SAM" id="SignalP"/>
    </source>
</evidence>